<protein>
    <submittedName>
        <fullName evidence="10">Magnesium transporter CorA family protein</fullName>
    </submittedName>
</protein>
<keyword evidence="3" id="KW-0813">Transport</keyword>
<comment type="caution">
    <text evidence="10">The sequence shown here is derived from an EMBL/GenBank/DDBJ whole genome shotgun (WGS) entry which is preliminary data.</text>
</comment>
<dbReference type="Gene3D" id="3.30.460.20">
    <property type="entry name" value="CorA soluble domain-like"/>
    <property type="match status" value="1"/>
</dbReference>
<keyword evidence="7 9" id="KW-0472">Membrane</keyword>
<sequence length="360" mass="40029">MNEDSAPEPRPAPGDPQTPGPADHSVTTATPPRCATRTRLYRDGELVAEGFPAEEISDRLASAPDAVIWLDLHAPDESDLGIVVQEFGLHPLAVEDALQAEQRPKLDRYRTHLFANTYAVAFDPATAELTMSEISAFITPNALITVRKSEFDVDALQARWDGNPDLASAGVGFLVHGLLDAVVDGHYDATEQVDDCLDALEDQVFEPRDGSDLDIRRRAFELRRAVLRLRRIVTPMREVVERILRNAGEHHLANDLMHPYYEDVHDHAIRAAESTENARDRIASILESEQNIQGQQLNEVTKKLAAWAAIIAVPTAVTGYYGQNVPYPGFEHHSGWIVSTAVIVVLSVGLWFLLRRRNWL</sequence>
<dbReference type="SUPFAM" id="SSF144083">
    <property type="entry name" value="Magnesium transport protein CorA, transmembrane region"/>
    <property type="match status" value="1"/>
</dbReference>
<feature type="region of interest" description="Disordered" evidence="8">
    <location>
        <begin position="1"/>
        <end position="33"/>
    </location>
</feature>
<evidence type="ECO:0000256" key="9">
    <source>
        <dbReference type="SAM" id="Phobius"/>
    </source>
</evidence>
<evidence type="ECO:0000256" key="6">
    <source>
        <dbReference type="ARBA" id="ARBA00022989"/>
    </source>
</evidence>
<evidence type="ECO:0000313" key="10">
    <source>
        <dbReference type="EMBL" id="GAA0221567.1"/>
    </source>
</evidence>
<evidence type="ECO:0000256" key="5">
    <source>
        <dbReference type="ARBA" id="ARBA00022692"/>
    </source>
</evidence>
<dbReference type="Gene3D" id="1.20.58.340">
    <property type="entry name" value="Magnesium transport protein CorA, transmembrane region"/>
    <property type="match status" value="2"/>
</dbReference>
<feature type="compositionally biased region" description="Pro residues" evidence="8">
    <location>
        <begin position="8"/>
        <end position="19"/>
    </location>
</feature>
<dbReference type="Proteomes" id="UP001500967">
    <property type="component" value="Unassembled WGS sequence"/>
</dbReference>
<comment type="subcellular location">
    <subcellularLocation>
        <location evidence="1">Cell membrane</location>
        <topology evidence="1">Multi-pass membrane protein</topology>
    </subcellularLocation>
</comment>
<keyword evidence="11" id="KW-1185">Reference proteome</keyword>
<dbReference type="InterPro" id="IPR045863">
    <property type="entry name" value="CorA_TM1_TM2"/>
</dbReference>
<reference evidence="10 11" key="1">
    <citation type="journal article" date="2019" name="Int. J. Syst. Evol. Microbiol.">
        <title>The Global Catalogue of Microorganisms (GCM) 10K type strain sequencing project: providing services to taxonomists for standard genome sequencing and annotation.</title>
        <authorList>
            <consortium name="The Broad Institute Genomics Platform"/>
            <consortium name="The Broad Institute Genome Sequencing Center for Infectious Disease"/>
            <person name="Wu L."/>
            <person name="Ma J."/>
        </authorList>
    </citation>
    <scope>NUCLEOTIDE SEQUENCE [LARGE SCALE GENOMIC DNA]</scope>
    <source>
        <strain evidence="10 11">JCM 10425</strain>
    </source>
</reference>
<keyword evidence="5 9" id="KW-0812">Transmembrane</keyword>
<evidence type="ECO:0000256" key="1">
    <source>
        <dbReference type="ARBA" id="ARBA00004651"/>
    </source>
</evidence>
<dbReference type="SUPFAM" id="SSF143865">
    <property type="entry name" value="CorA soluble domain-like"/>
    <property type="match status" value="1"/>
</dbReference>
<keyword evidence="6 9" id="KW-1133">Transmembrane helix</keyword>
<dbReference type="PANTHER" id="PTHR46494">
    <property type="entry name" value="CORA FAMILY METAL ION TRANSPORTER (EUROFUNG)"/>
    <property type="match status" value="1"/>
</dbReference>
<gene>
    <name evidence="10" type="ORF">GCM10009539_03460</name>
</gene>
<accession>A0ABN0TH61</accession>
<evidence type="ECO:0000256" key="3">
    <source>
        <dbReference type="ARBA" id="ARBA00022448"/>
    </source>
</evidence>
<evidence type="ECO:0000256" key="8">
    <source>
        <dbReference type="SAM" id="MobiDB-lite"/>
    </source>
</evidence>
<name>A0ABN0TH61_9ACTN</name>
<dbReference type="InterPro" id="IPR002523">
    <property type="entry name" value="MgTranspt_CorA/ZnTranspt_ZntB"/>
</dbReference>
<comment type="similarity">
    <text evidence="2">Belongs to the CorA metal ion transporter (MIT) (TC 1.A.35) family.</text>
</comment>
<dbReference type="EMBL" id="BAAAGX010000002">
    <property type="protein sequence ID" value="GAA0221567.1"/>
    <property type="molecule type" value="Genomic_DNA"/>
</dbReference>
<feature type="transmembrane region" description="Helical" evidence="9">
    <location>
        <begin position="304"/>
        <end position="322"/>
    </location>
</feature>
<evidence type="ECO:0000256" key="7">
    <source>
        <dbReference type="ARBA" id="ARBA00023136"/>
    </source>
</evidence>
<evidence type="ECO:0000313" key="11">
    <source>
        <dbReference type="Proteomes" id="UP001500967"/>
    </source>
</evidence>
<organism evidence="10 11">
    <name type="scientific">Cryptosporangium japonicum</name>
    <dbReference type="NCBI Taxonomy" id="80872"/>
    <lineage>
        <taxon>Bacteria</taxon>
        <taxon>Bacillati</taxon>
        <taxon>Actinomycetota</taxon>
        <taxon>Actinomycetes</taxon>
        <taxon>Cryptosporangiales</taxon>
        <taxon>Cryptosporangiaceae</taxon>
        <taxon>Cryptosporangium</taxon>
    </lineage>
</organism>
<dbReference type="CDD" id="cd12822">
    <property type="entry name" value="TmCorA-like"/>
    <property type="match status" value="1"/>
</dbReference>
<dbReference type="InterPro" id="IPR045861">
    <property type="entry name" value="CorA_cytoplasmic_dom"/>
</dbReference>
<dbReference type="Pfam" id="PF01544">
    <property type="entry name" value="CorA"/>
    <property type="match status" value="1"/>
</dbReference>
<evidence type="ECO:0000256" key="4">
    <source>
        <dbReference type="ARBA" id="ARBA00022475"/>
    </source>
</evidence>
<dbReference type="RefSeq" id="WP_344646919.1">
    <property type="nucleotide sequence ID" value="NZ_BAAAGX010000002.1"/>
</dbReference>
<proteinExistence type="inferred from homology"/>
<keyword evidence="4" id="KW-1003">Cell membrane</keyword>
<dbReference type="PANTHER" id="PTHR46494:SF1">
    <property type="entry name" value="CORA FAMILY METAL ION TRANSPORTER (EUROFUNG)"/>
    <property type="match status" value="1"/>
</dbReference>
<feature type="transmembrane region" description="Helical" evidence="9">
    <location>
        <begin position="334"/>
        <end position="354"/>
    </location>
</feature>
<evidence type="ECO:0000256" key="2">
    <source>
        <dbReference type="ARBA" id="ARBA00009765"/>
    </source>
</evidence>